<dbReference type="OrthoDB" id="4045at2"/>
<evidence type="ECO:0000256" key="3">
    <source>
        <dbReference type="ARBA" id="ARBA00022475"/>
    </source>
</evidence>
<keyword evidence="5 8" id="KW-0653">Protein transport</keyword>
<sequence>MEKKTAAATKNANVEQKASPVGGVFATIVIPLAIIACVLIYMFVLGNPANFEGGDPESHPLPGNYLGIVYKGGWVVPVLMSLVLMVFIFAIERALTISKAKGNKSVAGFVRNISAKLNQRDINGAIAACDAQKGSVANVVKSGLLKYKEMQNEPELLKAEKVAAIQKEIEESTSLELPMLEKNLVIISTIASISTLVGLIGTVLGMIKAFAALAQGGAPDAVGLANGISEALINTALGITGSALAIVAYNYFTSKIDELTYSIDEAGFSIISTFSAQHDTAAPAPAAARTQTV</sequence>
<comment type="subcellular location">
    <subcellularLocation>
        <location evidence="1">Cell membrane</location>
        <topology evidence="1">Multi-pass membrane protein</topology>
    </subcellularLocation>
    <subcellularLocation>
        <location evidence="8">Membrane</location>
        <topology evidence="8">Multi-pass membrane protein</topology>
    </subcellularLocation>
</comment>
<organism evidence="11 12">
    <name type="scientific">Pontibacter ummariensis</name>
    <dbReference type="NCBI Taxonomy" id="1610492"/>
    <lineage>
        <taxon>Bacteria</taxon>
        <taxon>Pseudomonadati</taxon>
        <taxon>Bacteroidota</taxon>
        <taxon>Cytophagia</taxon>
        <taxon>Cytophagales</taxon>
        <taxon>Hymenobacteraceae</taxon>
        <taxon>Pontibacter</taxon>
    </lineage>
</organism>
<dbReference type="InterPro" id="IPR050790">
    <property type="entry name" value="ExbB/TolQ_transport"/>
</dbReference>
<evidence type="ECO:0000256" key="8">
    <source>
        <dbReference type="RuleBase" id="RU004057"/>
    </source>
</evidence>
<dbReference type="PANTHER" id="PTHR30625">
    <property type="entry name" value="PROTEIN TOLQ"/>
    <property type="match status" value="1"/>
</dbReference>
<keyword evidence="3" id="KW-1003">Cell membrane</keyword>
<evidence type="ECO:0000256" key="7">
    <source>
        <dbReference type="ARBA" id="ARBA00023136"/>
    </source>
</evidence>
<dbReference type="InterPro" id="IPR002898">
    <property type="entry name" value="MotA_ExbB_proton_chnl"/>
</dbReference>
<evidence type="ECO:0000313" key="12">
    <source>
        <dbReference type="Proteomes" id="UP000198432"/>
    </source>
</evidence>
<dbReference type="RefSeq" id="WP_089320908.1">
    <property type="nucleotide sequence ID" value="NZ_FZOQ01000022.1"/>
</dbReference>
<protein>
    <submittedName>
        <fullName evidence="11">Outer membrane transport energization protein ExbB</fullName>
    </submittedName>
</protein>
<dbReference type="GO" id="GO:0005886">
    <property type="term" value="C:plasma membrane"/>
    <property type="evidence" value="ECO:0007669"/>
    <property type="project" value="UniProtKB-SubCell"/>
</dbReference>
<proteinExistence type="inferred from homology"/>
<dbReference type="GO" id="GO:0017038">
    <property type="term" value="P:protein import"/>
    <property type="evidence" value="ECO:0007669"/>
    <property type="project" value="TreeGrafter"/>
</dbReference>
<feature type="transmembrane region" description="Helical" evidence="9">
    <location>
        <begin position="21"/>
        <end position="45"/>
    </location>
</feature>
<evidence type="ECO:0000313" key="11">
    <source>
        <dbReference type="EMBL" id="SNT05287.1"/>
    </source>
</evidence>
<feature type="domain" description="MotA/TolQ/ExbB proton channel" evidence="10">
    <location>
        <begin position="148"/>
        <end position="264"/>
    </location>
</feature>
<feature type="transmembrane region" description="Helical" evidence="9">
    <location>
        <begin position="184"/>
        <end position="211"/>
    </location>
</feature>
<evidence type="ECO:0000256" key="4">
    <source>
        <dbReference type="ARBA" id="ARBA00022692"/>
    </source>
</evidence>
<accession>A0A239JHJ4</accession>
<keyword evidence="7 9" id="KW-0472">Membrane</keyword>
<feature type="transmembrane region" description="Helical" evidence="9">
    <location>
        <begin position="65"/>
        <end position="91"/>
    </location>
</feature>
<dbReference type="EMBL" id="FZOQ01000022">
    <property type="protein sequence ID" value="SNT05287.1"/>
    <property type="molecule type" value="Genomic_DNA"/>
</dbReference>
<dbReference type="Pfam" id="PF01618">
    <property type="entry name" value="MotA_ExbB"/>
    <property type="match status" value="1"/>
</dbReference>
<keyword evidence="12" id="KW-1185">Reference proteome</keyword>
<evidence type="ECO:0000256" key="6">
    <source>
        <dbReference type="ARBA" id="ARBA00022989"/>
    </source>
</evidence>
<comment type="similarity">
    <text evidence="8">Belongs to the exbB/tolQ family.</text>
</comment>
<gene>
    <name evidence="11" type="ORF">SAMN06296052_1228</name>
</gene>
<dbReference type="Proteomes" id="UP000198432">
    <property type="component" value="Unassembled WGS sequence"/>
</dbReference>
<keyword evidence="6 9" id="KW-1133">Transmembrane helix</keyword>
<reference evidence="12" key="1">
    <citation type="submission" date="2017-06" db="EMBL/GenBank/DDBJ databases">
        <authorList>
            <person name="Varghese N."/>
            <person name="Submissions S."/>
        </authorList>
    </citation>
    <scope>NUCLEOTIDE SEQUENCE [LARGE SCALE GENOMIC DNA]</scope>
    <source>
        <strain evidence="12">NKM1</strain>
    </source>
</reference>
<evidence type="ECO:0000259" key="10">
    <source>
        <dbReference type="Pfam" id="PF01618"/>
    </source>
</evidence>
<evidence type="ECO:0000256" key="1">
    <source>
        <dbReference type="ARBA" id="ARBA00004651"/>
    </source>
</evidence>
<feature type="transmembrane region" description="Helical" evidence="9">
    <location>
        <begin position="231"/>
        <end position="252"/>
    </location>
</feature>
<evidence type="ECO:0000256" key="5">
    <source>
        <dbReference type="ARBA" id="ARBA00022927"/>
    </source>
</evidence>
<evidence type="ECO:0000256" key="9">
    <source>
        <dbReference type="SAM" id="Phobius"/>
    </source>
</evidence>
<dbReference type="AlphaFoldDB" id="A0A239JHJ4"/>
<keyword evidence="2 8" id="KW-0813">Transport</keyword>
<keyword evidence="4 9" id="KW-0812">Transmembrane</keyword>
<dbReference type="PANTHER" id="PTHR30625:SF15">
    <property type="entry name" value="BIOPOLYMER TRANSPORT PROTEIN EXBB"/>
    <property type="match status" value="1"/>
</dbReference>
<evidence type="ECO:0000256" key="2">
    <source>
        <dbReference type="ARBA" id="ARBA00022448"/>
    </source>
</evidence>
<name>A0A239JHJ4_9BACT</name>